<dbReference type="Pfam" id="PF25967">
    <property type="entry name" value="RND-MFP_C"/>
    <property type="match status" value="1"/>
</dbReference>
<protein>
    <submittedName>
        <fullName evidence="7">Efflux RND transporter periplasmic adaptor subunit</fullName>
    </submittedName>
</protein>
<sequence>MALKPQTALDPAPLSSSTALVRRLPVRPLAGLATVALAAVLAACGQGAGGPQGGQMPPAPVGVITAKTSTVDVSTELPGRLEAIRTAQVRARVTGVVKRRLFTEGSVVKAGQSLFEIDPVPYRAALDSALATEAKAEAVLMQAQATLERNRPLAQAKAISDQDWVSTQASFKQAQADVAAAKANVVQAKLNVDYASVLSPISGRIGRAEVTEGALVSAGEATLLATVQQIDSLYVNFTQSAADAMKLKRAVEAGKFQKAGSAEVHVVLDDGTVYPVAGKLLFSDITVDSTSGQVTLRAELPNPKGELLPGLYVKVRIATARATDAILVPQQAVSRGTTGDTVMVVTPDKQVSVRPVQLGGTQGSQWVVLGGLQPGDQVVVDGFQKIRPKAAVNPVPWTPEGAASAPAAAAPASAASH</sequence>
<keyword evidence="8" id="KW-1185">Reference proteome</keyword>
<feature type="domain" description="Multidrug resistance protein MdtA-like alpha-helical hairpin" evidence="3">
    <location>
        <begin position="126"/>
        <end position="195"/>
    </location>
</feature>
<dbReference type="InterPro" id="IPR058626">
    <property type="entry name" value="MdtA-like_b-barrel"/>
</dbReference>
<comment type="caution">
    <text evidence="7">The sequence shown here is derived from an EMBL/GenBank/DDBJ whole genome shotgun (WGS) entry which is preliminary data.</text>
</comment>
<comment type="similarity">
    <text evidence="2">Belongs to the membrane fusion protein (MFP) (TC 8.A.1) family.</text>
</comment>
<evidence type="ECO:0000259" key="3">
    <source>
        <dbReference type="Pfam" id="PF25876"/>
    </source>
</evidence>
<feature type="domain" description="Multidrug resistance protein MdtA-like barrel-sandwich hybrid" evidence="4">
    <location>
        <begin position="85"/>
        <end position="228"/>
    </location>
</feature>
<name>A0ABT1BHW0_9BURK</name>
<dbReference type="InterPro" id="IPR006143">
    <property type="entry name" value="RND_pump_MFP"/>
</dbReference>
<evidence type="ECO:0000256" key="2">
    <source>
        <dbReference type="ARBA" id="ARBA00009477"/>
    </source>
</evidence>
<evidence type="ECO:0000256" key="1">
    <source>
        <dbReference type="ARBA" id="ARBA00004196"/>
    </source>
</evidence>
<evidence type="ECO:0000313" key="8">
    <source>
        <dbReference type="Proteomes" id="UP001204851"/>
    </source>
</evidence>
<dbReference type="InterPro" id="IPR058627">
    <property type="entry name" value="MdtA-like_C"/>
</dbReference>
<feature type="domain" description="Multidrug resistance protein MdtA-like beta-barrel" evidence="5">
    <location>
        <begin position="233"/>
        <end position="319"/>
    </location>
</feature>
<proteinExistence type="inferred from homology"/>
<dbReference type="InterPro" id="IPR058624">
    <property type="entry name" value="MdtA-like_HH"/>
</dbReference>
<dbReference type="PANTHER" id="PTHR30158:SF3">
    <property type="entry name" value="MULTIDRUG EFFLUX PUMP SUBUNIT ACRA-RELATED"/>
    <property type="match status" value="1"/>
</dbReference>
<evidence type="ECO:0000259" key="4">
    <source>
        <dbReference type="Pfam" id="PF25917"/>
    </source>
</evidence>
<dbReference type="InterPro" id="IPR058625">
    <property type="entry name" value="MdtA-like_BSH"/>
</dbReference>
<dbReference type="Gene3D" id="2.40.30.170">
    <property type="match status" value="1"/>
</dbReference>
<accession>A0ABT1BHW0</accession>
<dbReference type="PANTHER" id="PTHR30158">
    <property type="entry name" value="ACRA/E-RELATED COMPONENT OF DRUG EFFLUX TRANSPORTER"/>
    <property type="match status" value="1"/>
</dbReference>
<dbReference type="Pfam" id="PF25944">
    <property type="entry name" value="Beta-barrel_RND"/>
    <property type="match status" value="1"/>
</dbReference>
<feature type="domain" description="Multidrug resistance protein MdtA-like C-terminal permuted SH3" evidence="6">
    <location>
        <begin position="324"/>
        <end position="385"/>
    </location>
</feature>
<dbReference type="Pfam" id="PF25876">
    <property type="entry name" value="HH_MFP_RND"/>
    <property type="match status" value="1"/>
</dbReference>
<dbReference type="Gene3D" id="1.10.287.470">
    <property type="entry name" value="Helix hairpin bin"/>
    <property type="match status" value="1"/>
</dbReference>
<dbReference type="NCBIfam" id="TIGR01730">
    <property type="entry name" value="RND_mfp"/>
    <property type="match status" value="1"/>
</dbReference>
<dbReference type="SUPFAM" id="SSF111369">
    <property type="entry name" value="HlyD-like secretion proteins"/>
    <property type="match status" value="1"/>
</dbReference>
<organism evidence="7 8">
    <name type="scientific">Ideonella oryzae</name>
    <dbReference type="NCBI Taxonomy" id="2937441"/>
    <lineage>
        <taxon>Bacteria</taxon>
        <taxon>Pseudomonadati</taxon>
        <taxon>Pseudomonadota</taxon>
        <taxon>Betaproteobacteria</taxon>
        <taxon>Burkholderiales</taxon>
        <taxon>Sphaerotilaceae</taxon>
        <taxon>Ideonella</taxon>
    </lineage>
</organism>
<dbReference type="Gene3D" id="2.40.50.100">
    <property type="match status" value="1"/>
</dbReference>
<dbReference type="RefSeq" id="WP_252768133.1">
    <property type="nucleotide sequence ID" value="NZ_JAMXMC010000002.1"/>
</dbReference>
<evidence type="ECO:0000259" key="5">
    <source>
        <dbReference type="Pfam" id="PF25944"/>
    </source>
</evidence>
<dbReference type="EMBL" id="JAMXMC010000002">
    <property type="protein sequence ID" value="MCO5975688.1"/>
    <property type="molecule type" value="Genomic_DNA"/>
</dbReference>
<comment type="subcellular location">
    <subcellularLocation>
        <location evidence="1">Cell envelope</location>
    </subcellularLocation>
</comment>
<dbReference type="Proteomes" id="UP001204851">
    <property type="component" value="Unassembled WGS sequence"/>
</dbReference>
<dbReference type="Pfam" id="PF25917">
    <property type="entry name" value="BSH_RND"/>
    <property type="match status" value="1"/>
</dbReference>
<evidence type="ECO:0000313" key="7">
    <source>
        <dbReference type="EMBL" id="MCO5975688.1"/>
    </source>
</evidence>
<dbReference type="Gene3D" id="2.40.420.20">
    <property type="match status" value="1"/>
</dbReference>
<evidence type="ECO:0000259" key="6">
    <source>
        <dbReference type="Pfam" id="PF25967"/>
    </source>
</evidence>
<reference evidence="7 8" key="1">
    <citation type="submission" date="2022-06" db="EMBL/GenBank/DDBJ databases">
        <title>Ideonella sp. NS12-5 Genome sequencing and assembly.</title>
        <authorList>
            <person name="Jung Y."/>
        </authorList>
    </citation>
    <scope>NUCLEOTIDE SEQUENCE [LARGE SCALE GENOMIC DNA]</scope>
    <source>
        <strain evidence="7 8">NS12-5</strain>
    </source>
</reference>
<gene>
    <name evidence="7" type="ORF">M0L44_02985</name>
</gene>